<evidence type="ECO:0000313" key="3">
    <source>
        <dbReference type="Proteomes" id="UP000772434"/>
    </source>
</evidence>
<organism evidence="2 3">
    <name type="scientific">Rhodocollybia butyracea</name>
    <dbReference type="NCBI Taxonomy" id="206335"/>
    <lineage>
        <taxon>Eukaryota</taxon>
        <taxon>Fungi</taxon>
        <taxon>Dikarya</taxon>
        <taxon>Basidiomycota</taxon>
        <taxon>Agaricomycotina</taxon>
        <taxon>Agaricomycetes</taxon>
        <taxon>Agaricomycetidae</taxon>
        <taxon>Agaricales</taxon>
        <taxon>Marasmiineae</taxon>
        <taxon>Omphalotaceae</taxon>
        <taxon>Rhodocollybia</taxon>
    </lineage>
</organism>
<feature type="region of interest" description="Disordered" evidence="1">
    <location>
        <begin position="70"/>
        <end position="102"/>
    </location>
</feature>
<accession>A0A9P5Q4B2</accession>
<dbReference type="Proteomes" id="UP000772434">
    <property type="component" value="Unassembled WGS sequence"/>
</dbReference>
<sequence length="183" mass="20340">MKLFCSGVMVSSEVNAYFSSCHLLLSLTLFQMEEHEQTRVAGDWFASSQGFSINNSVLINYGSHPRPHSAPLLRTSDDYNPPNPYPSPTLTPPRLHSSFPSHGPSRPFYPSHASNFASLGSSPSPPDSNPLPPSLSPNAYILLILFLCFQQLPFILLPLHLISRPPRPVILLPMHPQHYSLQQ</sequence>
<comment type="caution">
    <text evidence="2">The sequence shown here is derived from an EMBL/GenBank/DDBJ whole genome shotgun (WGS) entry which is preliminary data.</text>
</comment>
<name>A0A9P5Q4B2_9AGAR</name>
<evidence type="ECO:0000256" key="1">
    <source>
        <dbReference type="SAM" id="MobiDB-lite"/>
    </source>
</evidence>
<dbReference type="AlphaFoldDB" id="A0A9P5Q4B2"/>
<evidence type="ECO:0000313" key="2">
    <source>
        <dbReference type="EMBL" id="KAF9078149.1"/>
    </source>
</evidence>
<reference evidence="2" key="1">
    <citation type="submission" date="2020-11" db="EMBL/GenBank/DDBJ databases">
        <authorList>
            <consortium name="DOE Joint Genome Institute"/>
            <person name="Ahrendt S."/>
            <person name="Riley R."/>
            <person name="Andreopoulos W."/>
            <person name="Labutti K."/>
            <person name="Pangilinan J."/>
            <person name="Ruiz-Duenas F.J."/>
            <person name="Barrasa J.M."/>
            <person name="Sanchez-Garcia M."/>
            <person name="Camarero S."/>
            <person name="Miyauchi S."/>
            <person name="Serrano A."/>
            <person name="Linde D."/>
            <person name="Babiker R."/>
            <person name="Drula E."/>
            <person name="Ayuso-Fernandez I."/>
            <person name="Pacheco R."/>
            <person name="Padilla G."/>
            <person name="Ferreira P."/>
            <person name="Barriuso J."/>
            <person name="Kellner H."/>
            <person name="Castanera R."/>
            <person name="Alfaro M."/>
            <person name="Ramirez L."/>
            <person name="Pisabarro A.G."/>
            <person name="Kuo A."/>
            <person name="Tritt A."/>
            <person name="Lipzen A."/>
            <person name="He G."/>
            <person name="Yan M."/>
            <person name="Ng V."/>
            <person name="Cullen D."/>
            <person name="Martin F."/>
            <person name="Rosso M.-N."/>
            <person name="Henrissat B."/>
            <person name="Hibbett D."/>
            <person name="Martinez A.T."/>
            <person name="Grigoriev I.V."/>
        </authorList>
    </citation>
    <scope>NUCLEOTIDE SEQUENCE</scope>
    <source>
        <strain evidence="2">AH 40177</strain>
    </source>
</reference>
<protein>
    <submittedName>
        <fullName evidence="2">Uncharacterized protein</fullName>
    </submittedName>
</protein>
<dbReference type="EMBL" id="JADNRY010000002">
    <property type="protein sequence ID" value="KAF9078149.1"/>
    <property type="molecule type" value="Genomic_DNA"/>
</dbReference>
<keyword evidence="3" id="KW-1185">Reference proteome</keyword>
<feature type="compositionally biased region" description="Pro residues" evidence="1">
    <location>
        <begin position="81"/>
        <end position="91"/>
    </location>
</feature>
<gene>
    <name evidence="2" type="ORF">BDP27DRAFT_346800</name>
</gene>
<proteinExistence type="predicted"/>